<dbReference type="EMBL" id="BDQA01000782">
    <property type="protein sequence ID" value="GBH22220.1"/>
    <property type="molecule type" value="Genomic_RNA"/>
</dbReference>
<evidence type="ECO:0000313" key="1">
    <source>
        <dbReference type="EMBL" id="GBH22220.1"/>
    </source>
</evidence>
<reference evidence="1" key="1">
    <citation type="submission" date="2017-04" db="EMBL/GenBank/DDBJ databases">
        <title>Unveiling RNA virosphere associated with marine microorganisms.</title>
        <authorList>
            <person name="Urayama S."/>
            <person name="Takaki Y."/>
            <person name="Nishi S."/>
            <person name="Yoshida Y."/>
            <person name="Deguchi S."/>
            <person name="Takai K."/>
            <person name="Nunoura T."/>
        </authorList>
    </citation>
    <scope>NUCLEOTIDE SEQUENCE</scope>
</reference>
<sequence length="655" mass="69493">MTKREAINHQSMLLDICRRLHAIVMSADDDFIAKVEKRFETPSTFDFDPAVIEAAYSRAETIDLLTPELALAQANKARTVAALRGAFDALGTPADPSRVRAKSELVQSCAIMVEPAGARDSALPTPLGLRSTQADADGYSVLANLGAINGGSAVTLTSLGTIDVPAYDNSITSSYGLPHAGRGFPGRGLYNSLSAGGAYRGLSLSFTDPTSGTAMELGSQMCLIDLSAQKQSALGRLMRHGGDTSDIRMTLDGCVSQKGFVASAVGIAGTGFKAPAYSSFVAGDTHAVIGGTAMPTLEAIGRLKPVRGTLVVCRSSRQVNVDARGDYGMTILTCLPIVGTPSMEAAGVTVSGLNKITKEKELVYTDLTADNKLAFEHVFGEQDSAHNMDGNPEASAIDAGVWFKPMPAAAAVADSTGIGRTAEELAPAKYVVKSAKYRIDWHIRARLTFSADEGIYAFVIPDPEDTPFSSGVYSSCTKKVDELVNASYDSSGAASIATPFEGAVTGVLSLGENLAFAEFDGGCITGTFRAETRNHENPPMWMVVKDADGVATYTDSEVTHIPGQVPIRSGMAYSAQDGLLDAIPTLGNINPRYFASLLSQAEWNGFYEFARANGNRAIEYKPNFVDFCCTVLFPAEDFDQLRDAVIKDISAYNRS</sequence>
<comment type="caution">
    <text evidence="1">The sequence shown here is derived from an EMBL/GenBank/DDBJ whole genome shotgun (WGS) entry which is preliminary data.</text>
</comment>
<dbReference type="AlphaFoldDB" id="A0A2V0RMK5"/>
<proteinExistence type="predicted"/>
<protein>
    <submittedName>
        <fullName evidence="1">Uncharacterized protein</fullName>
    </submittedName>
</protein>
<accession>A0A2V0RMK5</accession>
<name>A0A2V0RMK5_9ZZZZ</name>
<organism evidence="1">
    <name type="scientific">viral metagenome</name>
    <dbReference type="NCBI Taxonomy" id="1070528"/>
    <lineage>
        <taxon>unclassified sequences</taxon>
        <taxon>metagenomes</taxon>
        <taxon>organismal metagenomes</taxon>
    </lineage>
</organism>